<dbReference type="Proteomes" id="UP000005239">
    <property type="component" value="Unassembled WGS sequence"/>
</dbReference>
<dbReference type="AlphaFoldDB" id="A0A2A6C0T7"/>
<proteinExistence type="predicted"/>
<dbReference type="EnsemblMetazoa" id="PPA29058.1">
    <property type="protein sequence ID" value="PPA29058.1"/>
    <property type="gene ID" value="WBGene00118612"/>
</dbReference>
<name>A0A2A6C0T7_PRIPA</name>
<evidence type="ECO:0000313" key="2">
    <source>
        <dbReference type="Proteomes" id="UP000005239"/>
    </source>
</evidence>
<evidence type="ECO:0000313" key="1">
    <source>
        <dbReference type="EnsemblMetazoa" id="PPA29058.1"/>
    </source>
</evidence>
<reference evidence="1" key="2">
    <citation type="submission" date="2022-06" db="UniProtKB">
        <authorList>
            <consortium name="EnsemblMetazoa"/>
        </authorList>
    </citation>
    <scope>IDENTIFICATION</scope>
    <source>
        <strain evidence="1">PS312</strain>
    </source>
</reference>
<keyword evidence="2" id="KW-1185">Reference proteome</keyword>
<accession>A0A8R1YP89</accession>
<dbReference type="OrthoDB" id="5820420at2759"/>
<sequence length="141" mass="15405">MISGNPFPPILPLIPSKMVRCVSAVVLLVLVLEAVVGLSTMQLVILCGIVALSCLIEADDFAPFEKKADLGEFASALNGAGRLRYGKRSPVAAFPYIDFRERMEHGASYDSEPFTFEKRAPSAADFVANLNKAERLRFGRK</sequence>
<accession>A0A2A6C0T7</accession>
<protein>
    <submittedName>
        <fullName evidence="1">Flp-34</fullName>
    </submittedName>
</protein>
<organism evidence="1 2">
    <name type="scientific">Pristionchus pacificus</name>
    <name type="common">Parasitic nematode worm</name>
    <dbReference type="NCBI Taxonomy" id="54126"/>
    <lineage>
        <taxon>Eukaryota</taxon>
        <taxon>Metazoa</taxon>
        <taxon>Ecdysozoa</taxon>
        <taxon>Nematoda</taxon>
        <taxon>Chromadorea</taxon>
        <taxon>Rhabditida</taxon>
        <taxon>Rhabditina</taxon>
        <taxon>Diplogasteromorpha</taxon>
        <taxon>Diplogasteroidea</taxon>
        <taxon>Neodiplogasteridae</taxon>
        <taxon>Pristionchus</taxon>
    </lineage>
</organism>
<gene>
    <name evidence="1" type="primary">WBGene00118612</name>
</gene>
<reference evidence="2" key="1">
    <citation type="journal article" date="2008" name="Nat. Genet.">
        <title>The Pristionchus pacificus genome provides a unique perspective on nematode lifestyle and parasitism.</title>
        <authorList>
            <person name="Dieterich C."/>
            <person name="Clifton S.W."/>
            <person name="Schuster L.N."/>
            <person name="Chinwalla A."/>
            <person name="Delehaunty K."/>
            <person name="Dinkelacker I."/>
            <person name="Fulton L."/>
            <person name="Fulton R."/>
            <person name="Godfrey J."/>
            <person name="Minx P."/>
            <person name="Mitreva M."/>
            <person name="Roeseler W."/>
            <person name="Tian H."/>
            <person name="Witte H."/>
            <person name="Yang S.P."/>
            <person name="Wilson R.K."/>
            <person name="Sommer R.J."/>
        </authorList>
    </citation>
    <scope>NUCLEOTIDE SEQUENCE [LARGE SCALE GENOMIC DNA]</scope>
    <source>
        <strain evidence="2">PS312</strain>
    </source>
</reference>